<dbReference type="SUPFAM" id="SSF53223">
    <property type="entry name" value="Aminoacid dehydrogenase-like, N-terminal domain"/>
    <property type="match status" value="1"/>
</dbReference>
<comment type="pathway">
    <text evidence="1">Metabolic intermediate biosynthesis; chorismate biosynthesis; chorismate from D-erythrose 4-phosphate and phosphoenolpyruvate: step 4/7.</text>
</comment>
<evidence type="ECO:0000313" key="5">
    <source>
        <dbReference type="EMBL" id="PZX64757.1"/>
    </source>
</evidence>
<keyword evidence="3" id="KW-0028">Amino-acid biosynthesis</keyword>
<keyword evidence="6" id="KW-1185">Reference proteome</keyword>
<dbReference type="Proteomes" id="UP000249720">
    <property type="component" value="Unassembled WGS sequence"/>
</dbReference>
<evidence type="ECO:0000256" key="3">
    <source>
        <dbReference type="ARBA" id="ARBA00023141"/>
    </source>
</evidence>
<dbReference type="Gene3D" id="3.40.50.720">
    <property type="entry name" value="NAD(P)-binding Rossmann-like Domain"/>
    <property type="match status" value="1"/>
</dbReference>
<comment type="caution">
    <text evidence="5">The sequence shown here is derived from an EMBL/GenBank/DDBJ whole genome shotgun (WGS) entry which is preliminary data.</text>
</comment>
<dbReference type="InterPro" id="IPR013708">
    <property type="entry name" value="Shikimate_DH-bd_N"/>
</dbReference>
<evidence type="ECO:0000313" key="6">
    <source>
        <dbReference type="Proteomes" id="UP000249720"/>
    </source>
</evidence>
<dbReference type="InterPro" id="IPR046346">
    <property type="entry name" value="Aminoacid_DH-like_N_sf"/>
</dbReference>
<gene>
    <name evidence="5" type="ORF">LX80_00958</name>
</gene>
<sequence>MMRIFGLIGFPLSHSFSKKYFDQKFASEQITDANFFLYPIPKIQDVVSLIQSTPNLQGLAVTIPYKKQIIPYLNKVSPEVQQMQACNCVHIQQGELIGYNTDVIGFKKSLLQQLQPHHNGALILGTGGAAAAVAFVFNELKIPFQFVSRNPLSHHNCIAYKQINETLLGQFPIIVNTTPLGTFPDVNNCPPIPYEFLSEKNYLFDLVYNPAETLFLKKGKEKGCLVQNGYDMLVGQAEANWEIWNA</sequence>
<dbReference type="InterPro" id="IPR022893">
    <property type="entry name" value="Shikimate_DH_fam"/>
</dbReference>
<dbReference type="AlphaFoldDB" id="A0A2W7SCR8"/>
<dbReference type="GO" id="GO:0019632">
    <property type="term" value="P:shikimate metabolic process"/>
    <property type="evidence" value="ECO:0007669"/>
    <property type="project" value="TreeGrafter"/>
</dbReference>
<protein>
    <submittedName>
        <fullName evidence="5">Shikimate dehydrogenase</fullName>
    </submittedName>
</protein>
<dbReference type="PANTHER" id="PTHR21089">
    <property type="entry name" value="SHIKIMATE DEHYDROGENASE"/>
    <property type="match status" value="1"/>
</dbReference>
<dbReference type="Gene3D" id="3.40.50.10860">
    <property type="entry name" value="Leucine Dehydrogenase, chain A, domain 1"/>
    <property type="match status" value="1"/>
</dbReference>
<dbReference type="SUPFAM" id="SSF51735">
    <property type="entry name" value="NAD(P)-binding Rossmann-fold domains"/>
    <property type="match status" value="1"/>
</dbReference>
<keyword evidence="2" id="KW-0560">Oxidoreductase</keyword>
<proteinExistence type="predicted"/>
<dbReference type="GO" id="GO:0009073">
    <property type="term" value="P:aromatic amino acid family biosynthetic process"/>
    <property type="evidence" value="ECO:0007669"/>
    <property type="project" value="UniProtKB-KW"/>
</dbReference>
<dbReference type="EMBL" id="QKZV01000002">
    <property type="protein sequence ID" value="PZX64757.1"/>
    <property type="molecule type" value="Genomic_DNA"/>
</dbReference>
<dbReference type="PANTHER" id="PTHR21089:SF1">
    <property type="entry name" value="BIFUNCTIONAL 3-DEHYDROQUINATE DEHYDRATASE_SHIKIMATE DEHYDROGENASE, CHLOROPLASTIC"/>
    <property type="match status" value="1"/>
</dbReference>
<dbReference type="GO" id="GO:0005829">
    <property type="term" value="C:cytosol"/>
    <property type="evidence" value="ECO:0007669"/>
    <property type="project" value="TreeGrafter"/>
</dbReference>
<dbReference type="GO" id="GO:0009423">
    <property type="term" value="P:chorismate biosynthetic process"/>
    <property type="evidence" value="ECO:0007669"/>
    <property type="project" value="TreeGrafter"/>
</dbReference>
<dbReference type="GO" id="GO:0050661">
    <property type="term" value="F:NADP binding"/>
    <property type="evidence" value="ECO:0007669"/>
    <property type="project" value="TreeGrafter"/>
</dbReference>
<evidence type="ECO:0000256" key="1">
    <source>
        <dbReference type="ARBA" id="ARBA00004871"/>
    </source>
</evidence>
<dbReference type="GO" id="GO:0004764">
    <property type="term" value="F:shikimate 3-dehydrogenase (NADP+) activity"/>
    <property type="evidence" value="ECO:0007669"/>
    <property type="project" value="InterPro"/>
</dbReference>
<name>A0A2W7SCR8_9BACT</name>
<accession>A0A2W7SCR8</accession>
<evidence type="ECO:0000256" key="2">
    <source>
        <dbReference type="ARBA" id="ARBA00023002"/>
    </source>
</evidence>
<feature type="domain" description="Shikimate dehydrogenase substrate binding N-terminal" evidence="4">
    <location>
        <begin position="7"/>
        <end position="89"/>
    </location>
</feature>
<organism evidence="5 6">
    <name type="scientific">Hydrotalea sandarakina</name>
    <dbReference type="NCBI Taxonomy" id="1004304"/>
    <lineage>
        <taxon>Bacteria</taxon>
        <taxon>Pseudomonadati</taxon>
        <taxon>Bacteroidota</taxon>
        <taxon>Chitinophagia</taxon>
        <taxon>Chitinophagales</taxon>
        <taxon>Chitinophagaceae</taxon>
        <taxon>Hydrotalea</taxon>
    </lineage>
</organism>
<dbReference type="InterPro" id="IPR036291">
    <property type="entry name" value="NAD(P)-bd_dom_sf"/>
</dbReference>
<keyword evidence="3" id="KW-0057">Aromatic amino acid biosynthesis</keyword>
<dbReference type="Pfam" id="PF08501">
    <property type="entry name" value="Shikimate_dh_N"/>
    <property type="match status" value="1"/>
</dbReference>
<dbReference type="RefSeq" id="WP_245897979.1">
    <property type="nucleotide sequence ID" value="NZ_QKZV01000002.1"/>
</dbReference>
<reference evidence="5 6" key="1">
    <citation type="submission" date="2018-06" db="EMBL/GenBank/DDBJ databases">
        <title>Genomic Encyclopedia of Archaeal and Bacterial Type Strains, Phase II (KMG-II): from individual species to whole genera.</title>
        <authorList>
            <person name="Goeker M."/>
        </authorList>
    </citation>
    <scope>NUCLEOTIDE SEQUENCE [LARGE SCALE GENOMIC DNA]</scope>
    <source>
        <strain evidence="5 6">DSM 23241</strain>
    </source>
</reference>
<evidence type="ECO:0000259" key="4">
    <source>
        <dbReference type="Pfam" id="PF08501"/>
    </source>
</evidence>